<gene>
    <name evidence="3" type="ORF">F2P56_019821</name>
</gene>
<organism evidence="3 4">
    <name type="scientific">Juglans regia</name>
    <name type="common">English walnut</name>
    <dbReference type="NCBI Taxonomy" id="51240"/>
    <lineage>
        <taxon>Eukaryota</taxon>
        <taxon>Viridiplantae</taxon>
        <taxon>Streptophyta</taxon>
        <taxon>Embryophyta</taxon>
        <taxon>Tracheophyta</taxon>
        <taxon>Spermatophyta</taxon>
        <taxon>Magnoliopsida</taxon>
        <taxon>eudicotyledons</taxon>
        <taxon>Gunneridae</taxon>
        <taxon>Pentapetalae</taxon>
        <taxon>rosids</taxon>
        <taxon>fabids</taxon>
        <taxon>Fagales</taxon>
        <taxon>Juglandaceae</taxon>
        <taxon>Juglans</taxon>
    </lineage>
</organism>
<dbReference type="Proteomes" id="UP000619265">
    <property type="component" value="Unassembled WGS sequence"/>
</dbReference>
<evidence type="ECO:0000256" key="2">
    <source>
        <dbReference type="SAM" id="Phobius"/>
    </source>
</evidence>
<name>A0A833UPE2_JUGRE</name>
<feature type="transmembrane region" description="Helical" evidence="2">
    <location>
        <begin position="38"/>
        <end position="56"/>
    </location>
</feature>
<evidence type="ECO:0000313" key="3">
    <source>
        <dbReference type="EMBL" id="KAF5459912.1"/>
    </source>
</evidence>
<evidence type="ECO:0000256" key="1">
    <source>
        <dbReference type="SAM" id="MobiDB-lite"/>
    </source>
</evidence>
<feature type="compositionally biased region" description="Basic and acidic residues" evidence="1">
    <location>
        <begin position="123"/>
        <end position="138"/>
    </location>
</feature>
<protein>
    <submittedName>
        <fullName evidence="3">Uncharacterized protein</fullName>
    </submittedName>
</protein>
<proteinExistence type="predicted"/>
<keyword evidence="2" id="KW-1133">Transmembrane helix</keyword>
<dbReference type="EMBL" id="LIHL02000009">
    <property type="protein sequence ID" value="KAF5459912.1"/>
    <property type="molecule type" value="Genomic_DNA"/>
</dbReference>
<comment type="caution">
    <text evidence="3">The sequence shown here is derived from an EMBL/GenBank/DDBJ whole genome shotgun (WGS) entry which is preliminary data.</text>
</comment>
<evidence type="ECO:0000313" key="4">
    <source>
        <dbReference type="Proteomes" id="UP000619265"/>
    </source>
</evidence>
<accession>A0A833UPE2</accession>
<sequence length="138" mass="16039">MTCRPGSLTPLNRFALFPLSAFIPLIQPSPHPSKLDVFFYFFFSMIFHWFASFAFTEISPKEILHLPPPFILLIGEHLNLHLCDFPHLNLTKIFMRLTLPSPKILHAAFSQFRDVVSPDQTEENPRPEICRRGRSEEM</sequence>
<keyword evidence="2" id="KW-0472">Membrane</keyword>
<keyword evidence="2" id="KW-0812">Transmembrane</keyword>
<reference evidence="3" key="1">
    <citation type="submission" date="2015-10" db="EMBL/GenBank/DDBJ databases">
        <authorList>
            <person name="Martinez-Garcia P.J."/>
            <person name="Crepeau M.W."/>
            <person name="Puiu D."/>
            <person name="Gonzalez-Ibeas D."/>
            <person name="Whalen J."/>
            <person name="Stevens K."/>
            <person name="Paul R."/>
            <person name="Butterfield T."/>
            <person name="Britton M."/>
            <person name="Reagan R."/>
            <person name="Chakraborty S."/>
            <person name="Walawage S.L."/>
            <person name="Vasquez-Gross H.A."/>
            <person name="Cardeno C."/>
            <person name="Famula R."/>
            <person name="Pratt K."/>
            <person name="Kuruganti S."/>
            <person name="Aradhya M.K."/>
            <person name="Leslie C.A."/>
            <person name="Dandekar A.M."/>
            <person name="Salzberg S.L."/>
            <person name="Wegrzyn J.L."/>
            <person name="Langley C.H."/>
            <person name="Neale D.B."/>
        </authorList>
    </citation>
    <scope>NUCLEOTIDE SEQUENCE</scope>
    <source>
        <tissue evidence="3">Leaves</tissue>
    </source>
</reference>
<dbReference type="AlphaFoldDB" id="A0A833UPE2"/>
<dbReference type="Gramene" id="Jr09_03530_p1">
    <property type="protein sequence ID" value="cds.Jr09_03530_p1"/>
    <property type="gene ID" value="Jr09_03530"/>
</dbReference>
<feature type="region of interest" description="Disordered" evidence="1">
    <location>
        <begin position="118"/>
        <end position="138"/>
    </location>
</feature>
<reference evidence="3" key="2">
    <citation type="submission" date="2020-03" db="EMBL/GenBank/DDBJ databases">
        <title>Walnut 2.0.</title>
        <authorList>
            <person name="Marrano A."/>
            <person name="Britton M."/>
            <person name="Zimin A.V."/>
            <person name="Zaini P.A."/>
            <person name="Workman R."/>
            <person name="Puiu D."/>
            <person name="Bianco L."/>
            <person name="Allen B.J."/>
            <person name="Troggio M."/>
            <person name="Leslie C.A."/>
            <person name="Timp W."/>
            <person name="Dendekar A."/>
            <person name="Salzberg S.L."/>
            <person name="Neale D.B."/>
        </authorList>
    </citation>
    <scope>NUCLEOTIDE SEQUENCE</scope>
    <source>
        <tissue evidence="3">Leaves</tissue>
    </source>
</reference>